<dbReference type="EMBL" id="JAJSOW010000108">
    <property type="protein sequence ID" value="KAI9153095.1"/>
    <property type="molecule type" value="Genomic_DNA"/>
</dbReference>
<organism evidence="1 2">
    <name type="scientific">Acer negundo</name>
    <name type="common">Box elder</name>
    <dbReference type="NCBI Taxonomy" id="4023"/>
    <lineage>
        <taxon>Eukaryota</taxon>
        <taxon>Viridiplantae</taxon>
        <taxon>Streptophyta</taxon>
        <taxon>Embryophyta</taxon>
        <taxon>Tracheophyta</taxon>
        <taxon>Spermatophyta</taxon>
        <taxon>Magnoliopsida</taxon>
        <taxon>eudicotyledons</taxon>
        <taxon>Gunneridae</taxon>
        <taxon>Pentapetalae</taxon>
        <taxon>rosids</taxon>
        <taxon>malvids</taxon>
        <taxon>Sapindales</taxon>
        <taxon>Sapindaceae</taxon>
        <taxon>Hippocastanoideae</taxon>
        <taxon>Acereae</taxon>
        <taxon>Acer</taxon>
    </lineage>
</organism>
<reference evidence="1" key="2">
    <citation type="submission" date="2023-02" db="EMBL/GenBank/DDBJ databases">
        <authorList>
            <person name="Swenson N.G."/>
            <person name="Wegrzyn J.L."/>
            <person name="Mcevoy S.L."/>
        </authorList>
    </citation>
    <scope>NUCLEOTIDE SEQUENCE</scope>
    <source>
        <strain evidence="1">91603</strain>
        <tissue evidence="1">Leaf</tissue>
    </source>
</reference>
<comment type="caution">
    <text evidence="1">The sequence shown here is derived from an EMBL/GenBank/DDBJ whole genome shotgun (WGS) entry which is preliminary data.</text>
</comment>
<keyword evidence="2" id="KW-1185">Reference proteome</keyword>
<sequence length="120" mass="13745">MKNKFSFKPQRGLYLVDVFRRESKGRLSSGFMSIGFNLAMTGDLSKLSPSYSSTRLLFVISNLFYSFPGQLLIFYKRLTSCNSCQELGFLKFHLLHIHLGLVNISSNSCKNYRYYSSGVE</sequence>
<dbReference type="AlphaFoldDB" id="A0AAD5NEY2"/>
<evidence type="ECO:0000313" key="1">
    <source>
        <dbReference type="EMBL" id="KAI9153095.1"/>
    </source>
</evidence>
<name>A0AAD5NEY2_ACENE</name>
<dbReference type="Proteomes" id="UP001064489">
    <property type="component" value="Chromosome 11"/>
</dbReference>
<proteinExistence type="predicted"/>
<reference evidence="1" key="1">
    <citation type="journal article" date="2022" name="Plant J.">
        <title>Strategies of tolerance reflected in two North American maple genomes.</title>
        <authorList>
            <person name="McEvoy S.L."/>
            <person name="Sezen U.U."/>
            <person name="Trouern-Trend A."/>
            <person name="McMahon S.M."/>
            <person name="Schaberg P.G."/>
            <person name="Yang J."/>
            <person name="Wegrzyn J.L."/>
            <person name="Swenson N.G."/>
        </authorList>
    </citation>
    <scope>NUCLEOTIDE SEQUENCE</scope>
    <source>
        <strain evidence="1">91603</strain>
    </source>
</reference>
<evidence type="ECO:0000313" key="2">
    <source>
        <dbReference type="Proteomes" id="UP001064489"/>
    </source>
</evidence>
<accession>A0AAD5NEY2</accession>
<gene>
    <name evidence="1" type="ORF">LWI28_005880</name>
</gene>
<protein>
    <submittedName>
        <fullName evidence="1">Uncharacterized protein</fullName>
    </submittedName>
</protein>